<dbReference type="AlphaFoldDB" id="K0AYK1"/>
<reference evidence="5 6" key="1">
    <citation type="journal article" date="2012" name="PLoS ONE">
        <title>The purine-utilizing bacterium Clostridium acidurici 9a: a genome-guided metabolic reconsideration.</title>
        <authorList>
            <person name="Hartwich K."/>
            <person name="Poehlein A."/>
            <person name="Daniel R."/>
        </authorList>
    </citation>
    <scope>NUCLEOTIDE SEQUENCE [LARGE SCALE GENOMIC DNA]</scope>
    <source>
        <strain evidence="6">ATCC 7906 / DSM 604 / BCRC 14475 / CIP 104303 / KCTC 5404 / NCIMB 10678 / 9a</strain>
    </source>
</reference>
<dbReference type="InterPro" id="IPR011059">
    <property type="entry name" value="Metal-dep_hydrolase_composite"/>
</dbReference>
<feature type="domain" description="Amidohydrolase-related" evidence="4">
    <location>
        <begin position="70"/>
        <end position="439"/>
    </location>
</feature>
<dbReference type="eggNOG" id="COG0402">
    <property type="taxonomic scope" value="Bacteria"/>
</dbReference>
<dbReference type="PANTHER" id="PTHR43794">
    <property type="entry name" value="AMINOHYDROLASE SSNA-RELATED"/>
    <property type="match status" value="1"/>
</dbReference>
<proteinExistence type="predicted"/>
<dbReference type="InterPro" id="IPR050287">
    <property type="entry name" value="MTA/SAH_deaminase"/>
</dbReference>
<dbReference type="EMBL" id="CP003326">
    <property type="protein sequence ID" value="AFS77481.1"/>
    <property type="molecule type" value="Genomic_DNA"/>
</dbReference>
<dbReference type="GO" id="GO:0019239">
    <property type="term" value="F:deaminase activity"/>
    <property type="evidence" value="ECO:0007669"/>
    <property type="project" value="UniProtKB-ARBA"/>
</dbReference>
<dbReference type="CDD" id="cd01298">
    <property type="entry name" value="ATZ_TRZ_like"/>
    <property type="match status" value="1"/>
</dbReference>
<evidence type="ECO:0000313" key="6">
    <source>
        <dbReference type="Proteomes" id="UP000006094"/>
    </source>
</evidence>
<gene>
    <name evidence="5" type="primary">atzB</name>
    <name evidence="5" type="ordered locus">Curi_c04060</name>
</gene>
<dbReference type="EC" id="3.5.4.43" evidence="5"/>
<dbReference type="GO" id="GO:0016814">
    <property type="term" value="F:hydrolase activity, acting on carbon-nitrogen (but not peptide) bonds, in cyclic amidines"/>
    <property type="evidence" value="ECO:0007669"/>
    <property type="project" value="UniProtKB-ARBA"/>
</dbReference>
<dbReference type="SUPFAM" id="SSF51556">
    <property type="entry name" value="Metallo-dependent hydrolases"/>
    <property type="match status" value="1"/>
</dbReference>
<evidence type="ECO:0000313" key="5">
    <source>
        <dbReference type="EMBL" id="AFS77481.1"/>
    </source>
</evidence>
<dbReference type="Gene3D" id="2.30.40.10">
    <property type="entry name" value="Urease, subunit C, domain 1"/>
    <property type="match status" value="1"/>
</dbReference>
<dbReference type="Gene3D" id="3.20.20.140">
    <property type="entry name" value="Metal-dependent hydrolases"/>
    <property type="match status" value="1"/>
</dbReference>
<evidence type="ECO:0000256" key="1">
    <source>
        <dbReference type="ARBA" id="ARBA00022723"/>
    </source>
</evidence>
<evidence type="ECO:0000259" key="4">
    <source>
        <dbReference type="Pfam" id="PF01979"/>
    </source>
</evidence>
<accession>K0AYK1</accession>
<dbReference type="PATRIC" id="fig|1128398.3.peg.422"/>
<dbReference type="STRING" id="1128398.Curi_c04060"/>
<keyword evidence="6" id="KW-1185">Reference proteome</keyword>
<keyword evidence="2 5" id="KW-0378">Hydrolase</keyword>
<evidence type="ECO:0000256" key="2">
    <source>
        <dbReference type="ARBA" id="ARBA00022801"/>
    </source>
</evidence>
<dbReference type="GO" id="GO:0018763">
    <property type="term" value="F:hydroxydechloroatrazine ethylaminohydrolase activity"/>
    <property type="evidence" value="ECO:0007669"/>
    <property type="project" value="UniProtKB-EC"/>
</dbReference>
<dbReference type="HOGENOM" id="CLU_012358_2_3_9"/>
<protein>
    <submittedName>
        <fullName evidence="5">Hydroxydechloroatrazine ethylaminohydrolase AtzB</fullName>
        <ecNumber evidence="5">3.5.4.43</ecNumber>
    </submittedName>
</protein>
<dbReference type="GO" id="GO:0046872">
    <property type="term" value="F:metal ion binding"/>
    <property type="evidence" value="ECO:0007669"/>
    <property type="project" value="UniProtKB-KW"/>
</dbReference>
<dbReference type="NCBIfam" id="NF006055">
    <property type="entry name" value="PRK08203.1"/>
    <property type="match status" value="1"/>
</dbReference>
<dbReference type="FunFam" id="3.20.20.140:FF:000014">
    <property type="entry name" value="5-methylthioadenosine/S-adenosylhomocysteine deaminase"/>
    <property type="match status" value="1"/>
</dbReference>
<sequence length="468" mass="52283">MRSSLLDDNIKGVKIMTKSLFIKNIKTIVTCDENDAVLENVNIYIEDGIIKNISKEEFDADEVIDGKSMIAYPGLVNTHHHLYQTFTRNLPQVQNMELFDWLVTLYEIWKGLDPDVIRYSSFVGMGDLLKNGCTTCFDHHYVFPQNTSDELIDTQFQAASELGIRMHASRGSMSLSKKDGGLPPDSVVQELDKILYDSERLVKKYHDNSEFSMRQVVLAPCSPFSVTGELLKESAILARKLGVRLHTHLAETIDEEEFTLEKFNMRPLEYMESLGWIGEDVWYAHGIHFNDKELRRLAETKTGVAHCPISNMKLSSGIARIPEMIDLDIPVGLAVDGSASNDGSNLLEEIRVSYLLHRLNSSRQAPTGYDILKLATKGGARLLGRKDIGELSVGKAADLFMIDTNRLEFVGTQYDPKSVLGTVGVKGSVDYTIVGGNIVVKDGKLITIDEEKIVHEANAKVEELIKKA</sequence>
<dbReference type="SUPFAM" id="SSF51338">
    <property type="entry name" value="Composite domain of metallo-dependent hydrolases"/>
    <property type="match status" value="2"/>
</dbReference>
<dbReference type="Proteomes" id="UP000006094">
    <property type="component" value="Chromosome"/>
</dbReference>
<dbReference type="Pfam" id="PF01979">
    <property type="entry name" value="Amidohydro_1"/>
    <property type="match status" value="1"/>
</dbReference>
<dbReference type="InterPro" id="IPR032466">
    <property type="entry name" value="Metal_Hydrolase"/>
</dbReference>
<dbReference type="InterPro" id="IPR006680">
    <property type="entry name" value="Amidohydro-rel"/>
</dbReference>
<dbReference type="PANTHER" id="PTHR43794:SF11">
    <property type="entry name" value="AMIDOHYDROLASE-RELATED DOMAIN-CONTAINING PROTEIN"/>
    <property type="match status" value="1"/>
</dbReference>
<name>K0AYK1_GOTA9</name>
<evidence type="ECO:0000256" key="3">
    <source>
        <dbReference type="ARBA" id="ARBA00022833"/>
    </source>
</evidence>
<keyword evidence="3" id="KW-0862">Zinc</keyword>
<keyword evidence="1" id="KW-0479">Metal-binding</keyword>
<organism evidence="5 6">
    <name type="scientific">Gottschalkia acidurici (strain ATCC 7906 / DSM 604 / BCRC 14475 / CIP 104303 / KCTC 5404 / NCIMB 10678 / 9a)</name>
    <name type="common">Clostridium acidurici</name>
    <dbReference type="NCBI Taxonomy" id="1128398"/>
    <lineage>
        <taxon>Bacteria</taxon>
        <taxon>Bacillati</taxon>
        <taxon>Bacillota</taxon>
        <taxon>Tissierellia</taxon>
        <taxon>Tissierellales</taxon>
        <taxon>Gottschalkiaceae</taxon>
        <taxon>Gottschalkia</taxon>
    </lineage>
</organism>
<dbReference type="KEGG" id="cad:Curi_c04060"/>